<feature type="compositionally biased region" description="Basic and acidic residues" evidence="1">
    <location>
        <begin position="173"/>
        <end position="188"/>
    </location>
</feature>
<keyword evidence="4" id="KW-1185">Reference proteome</keyword>
<organism evidence="2 4">
    <name type="scientific">Rhizophagus clarus</name>
    <dbReference type="NCBI Taxonomy" id="94130"/>
    <lineage>
        <taxon>Eukaryota</taxon>
        <taxon>Fungi</taxon>
        <taxon>Fungi incertae sedis</taxon>
        <taxon>Mucoromycota</taxon>
        <taxon>Glomeromycotina</taxon>
        <taxon>Glomeromycetes</taxon>
        <taxon>Glomerales</taxon>
        <taxon>Glomeraceae</taxon>
        <taxon>Rhizophagus</taxon>
    </lineage>
</organism>
<proteinExistence type="predicted"/>
<reference evidence="3" key="2">
    <citation type="submission" date="2019-10" db="EMBL/GenBank/DDBJ databases">
        <title>Conservation and host-specific expression of non-tandemly repeated heterogenous ribosome RNA gene in arbuscular mycorrhizal fungi.</title>
        <authorList>
            <person name="Maeda T."/>
            <person name="Kobayashi Y."/>
            <person name="Nakagawa T."/>
            <person name="Ezawa T."/>
            <person name="Yamaguchi K."/>
            <person name="Bino T."/>
            <person name="Nishimoto Y."/>
            <person name="Shigenobu S."/>
            <person name="Kawaguchi M."/>
        </authorList>
    </citation>
    <scope>NUCLEOTIDE SEQUENCE</scope>
    <source>
        <strain evidence="3">HR1</strain>
    </source>
</reference>
<dbReference type="AlphaFoldDB" id="A0A2Z6R1M0"/>
<feature type="region of interest" description="Disordered" evidence="1">
    <location>
        <begin position="152"/>
        <end position="188"/>
    </location>
</feature>
<evidence type="ECO:0000313" key="3">
    <source>
        <dbReference type="EMBL" id="GES82547.1"/>
    </source>
</evidence>
<comment type="caution">
    <text evidence="2">The sequence shown here is derived from an EMBL/GenBank/DDBJ whole genome shotgun (WGS) entry which is preliminary data.</text>
</comment>
<dbReference type="Proteomes" id="UP000247702">
    <property type="component" value="Unassembled WGS sequence"/>
</dbReference>
<gene>
    <name evidence="3" type="ORF">RCL2_000974200</name>
    <name evidence="2" type="ORF">RclHR1_02400008</name>
</gene>
<dbReference type="EMBL" id="BLAL01000061">
    <property type="protein sequence ID" value="GES82547.1"/>
    <property type="molecule type" value="Genomic_DNA"/>
</dbReference>
<name>A0A2Z6R1M0_9GLOM</name>
<dbReference type="EMBL" id="BEXD01001558">
    <property type="protein sequence ID" value="GBB94712.1"/>
    <property type="molecule type" value="Genomic_DNA"/>
</dbReference>
<evidence type="ECO:0000313" key="2">
    <source>
        <dbReference type="EMBL" id="GBB94712.1"/>
    </source>
</evidence>
<evidence type="ECO:0000313" key="4">
    <source>
        <dbReference type="Proteomes" id="UP000247702"/>
    </source>
</evidence>
<dbReference type="Proteomes" id="UP000615446">
    <property type="component" value="Unassembled WGS sequence"/>
</dbReference>
<reference evidence="2 4" key="1">
    <citation type="submission" date="2017-11" db="EMBL/GenBank/DDBJ databases">
        <title>The genome of Rhizophagus clarus HR1 reveals common genetic basis of auxotrophy among arbuscular mycorrhizal fungi.</title>
        <authorList>
            <person name="Kobayashi Y."/>
        </authorList>
    </citation>
    <scope>NUCLEOTIDE SEQUENCE [LARGE SCALE GENOMIC DNA]</scope>
    <source>
        <strain evidence="2 4">HR1</strain>
    </source>
</reference>
<dbReference type="OrthoDB" id="10387863at2759"/>
<sequence length="188" mass="21439">MEQNNPYKQEVKFMQVLQRPIKPGDDVFSQSLSALGVPHQGLLVTTVGTTNGDYNDGTNQYFIDWGKDSFFDRDKNGKFTQIVPWEDVENKDNYRVVSLYTTNPNTTVKDIFESAGSDTLYNLFTANCIQSYSRAIGTSGKPLIPNARKYNENPYFDERPPIRSASYMDGSYDTDKGYKDNSKDYKLK</sequence>
<accession>A0A2Z6R1M0</accession>
<protein>
    <submittedName>
        <fullName evidence="2">Uncharacterized protein</fullName>
    </submittedName>
</protein>
<evidence type="ECO:0000256" key="1">
    <source>
        <dbReference type="SAM" id="MobiDB-lite"/>
    </source>
</evidence>